<keyword evidence="3" id="KW-1277">Toxin-antitoxin system</keyword>
<dbReference type="Pfam" id="PF00583">
    <property type="entry name" value="Acetyltransf_1"/>
    <property type="match status" value="1"/>
</dbReference>
<evidence type="ECO:0000256" key="6">
    <source>
        <dbReference type="ARBA" id="ARBA00049880"/>
    </source>
</evidence>
<evidence type="ECO:0000256" key="4">
    <source>
        <dbReference type="ARBA" id="ARBA00022679"/>
    </source>
</evidence>
<dbReference type="SUPFAM" id="SSF55729">
    <property type="entry name" value="Acyl-CoA N-acyltransferases (Nat)"/>
    <property type="match status" value="1"/>
</dbReference>
<proteinExistence type="inferred from homology"/>
<dbReference type="Proteomes" id="UP000247620">
    <property type="component" value="Unassembled WGS sequence"/>
</dbReference>
<reference evidence="8 9" key="1">
    <citation type="submission" date="2018-06" db="EMBL/GenBank/DDBJ databases">
        <title>Pseudomonas diversity within urban Lake Michigan freshwaters.</title>
        <authorList>
            <person name="Batrich M."/>
            <person name="Hatzopoulos T."/>
            <person name="Putonti C."/>
        </authorList>
    </citation>
    <scope>NUCLEOTIDE SEQUENCE [LARGE SCALE GENOMIC DNA]</scope>
    <source>
        <strain evidence="8 9">LBp-160603</strain>
    </source>
</reference>
<organism evidence="8 9">
    <name type="scientific">Pseudomonas soli</name>
    <dbReference type="NCBI Taxonomy" id="1306993"/>
    <lineage>
        <taxon>Bacteria</taxon>
        <taxon>Pseudomonadati</taxon>
        <taxon>Pseudomonadota</taxon>
        <taxon>Gammaproteobacteria</taxon>
        <taxon>Pseudomonadales</taxon>
        <taxon>Pseudomonadaceae</taxon>
        <taxon>Pseudomonas</taxon>
    </lineage>
</organism>
<name>A0A2V4HGF7_9PSED</name>
<evidence type="ECO:0000256" key="3">
    <source>
        <dbReference type="ARBA" id="ARBA00022649"/>
    </source>
</evidence>
<protein>
    <recommendedName>
        <fullName evidence="7">N-acetyltransferase domain-containing protein</fullName>
    </recommendedName>
</protein>
<comment type="catalytic activity">
    <reaction evidence="6">
        <text>glycyl-tRNA(Gly) + acetyl-CoA = N-acetylglycyl-tRNA(Gly) + CoA + H(+)</text>
        <dbReference type="Rhea" id="RHEA:81867"/>
        <dbReference type="Rhea" id="RHEA-COMP:9683"/>
        <dbReference type="Rhea" id="RHEA-COMP:19766"/>
        <dbReference type="ChEBI" id="CHEBI:15378"/>
        <dbReference type="ChEBI" id="CHEBI:57287"/>
        <dbReference type="ChEBI" id="CHEBI:57288"/>
        <dbReference type="ChEBI" id="CHEBI:78522"/>
        <dbReference type="ChEBI" id="CHEBI:232036"/>
    </reaction>
</comment>
<sequence>MREETAGKTKALELTAPRKLEAFHLLDQFESGEASIDAYLRNQALKAQLAKHAVVYVTCFKGTSLVAGYYTLSNGSVARAHGATAGLRRNAPSDLPIVLLGRMGVTRQAAGQGVATDLLQDAIERALFASESVGCLAMVVHPLNERLEQFYATKAGFKNCPDLSPKTMMLALR</sequence>
<evidence type="ECO:0000259" key="7">
    <source>
        <dbReference type="Pfam" id="PF00583"/>
    </source>
</evidence>
<comment type="similarity">
    <text evidence="1">Belongs to the acetyltransferase family. GNAT subfamily.</text>
</comment>
<accession>A0A2V4HGF7</accession>
<evidence type="ECO:0000313" key="8">
    <source>
        <dbReference type="EMBL" id="PYB76768.1"/>
    </source>
</evidence>
<dbReference type="Gene3D" id="3.40.630.30">
    <property type="match status" value="1"/>
</dbReference>
<keyword evidence="2" id="KW-0678">Repressor</keyword>
<feature type="domain" description="N-acetyltransferase" evidence="7">
    <location>
        <begin position="66"/>
        <end position="157"/>
    </location>
</feature>
<evidence type="ECO:0000256" key="1">
    <source>
        <dbReference type="ARBA" id="ARBA00009342"/>
    </source>
</evidence>
<keyword evidence="5" id="KW-0012">Acyltransferase</keyword>
<dbReference type="InterPro" id="IPR000182">
    <property type="entry name" value="GNAT_dom"/>
</dbReference>
<evidence type="ECO:0000256" key="2">
    <source>
        <dbReference type="ARBA" id="ARBA00022491"/>
    </source>
</evidence>
<dbReference type="GO" id="GO:0016747">
    <property type="term" value="F:acyltransferase activity, transferring groups other than amino-acyl groups"/>
    <property type="evidence" value="ECO:0007669"/>
    <property type="project" value="InterPro"/>
</dbReference>
<gene>
    <name evidence="8" type="ORF">DMX07_20620</name>
</gene>
<dbReference type="PANTHER" id="PTHR36449">
    <property type="entry name" value="ACETYLTRANSFERASE-RELATED"/>
    <property type="match status" value="1"/>
</dbReference>
<keyword evidence="4" id="KW-0808">Transferase</keyword>
<dbReference type="RefSeq" id="WP_110702980.1">
    <property type="nucleotide sequence ID" value="NZ_CP151184.1"/>
</dbReference>
<dbReference type="InterPro" id="IPR016181">
    <property type="entry name" value="Acyl_CoA_acyltransferase"/>
</dbReference>
<dbReference type="AlphaFoldDB" id="A0A2V4HGF7"/>
<comment type="caution">
    <text evidence="8">The sequence shown here is derived from an EMBL/GenBank/DDBJ whole genome shotgun (WGS) entry which is preliminary data.</text>
</comment>
<dbReference type="EMBL" id="QJRO01000017">
    <property type="protein sequence ID" value="PYB76768.1"/>
    <property type="molecule type" value="Genomic_DNA"/>
</dbReference>
<dbReference type="PANTHER" id="PTHR36449:SF1">
    <property type="entry name" value="ACETYLTRANSFERASE"/>
    <property type="match status" value="1"/>
</dbReference>
<evidence type="ECO:0000313" key="9">
    <source>
        <dbReference type="Proteomes" id="UP000247620"/>
    </source>
</evidence>
<evidence type="ECO:0000256" key="5">
    <source>
        <dbReference type="ARBA" id="ARBA00023315"/>
    </source>
</evidence>